<sequence>MVPINTLVAPFNPEAVLPRLDYSMTKQNYIKFLIMEPKPNNSSTSYDVAVKLGLSVIAGSDFNTPVSLTR</sequence>
<protein>
    <submittedName>
        <fullName evidence="1">Uncharacterized protein</fullName>
    </submittedName>
</protein>
<dbReference type="Proteomes" id="UP000233469">
    <property type="component" value="Unassembled WGS sequence"/>
</dbReference>
<gene>
    <name evidence="1" type="ORF">RhiirC2_735424</name>
</gene>
<accession>A0A2N1NPZ4</accession>
<dbReference type="AlphaFoldDB" id="A0A2N1NPZ4"/>
<reference evidence="1 2" key="1">
    <citation type="submission" date="2016-04" db="EMBL/GenBank/DDBJ databases">
        <title>Genome analyses suggest a sexual origin of heterokaryosis in a supposedly ancient asexual fungus.</title>
        <authorList>
            <person name="Ropars J."/>
            <person name="Sedzielewska K."/>
            <person name="Noel J."/>
            <person name="Charron P."/>
            <person name="Farinelli L."/>
            <person name="Marton T."/>
            <person name="Kruger M."/>
            <person name="Pelin A."/>
            <person name="Brachmann A."/>
            <person name="Corradi N."/>
        </authorList>
    </citation>
    <scope>NUCLEOTIDE SEQUENCE [LARGE SCALE GENOMIC DNA]</scope>
    <source>
        <strain evidence="1 2">C2</strain>
    </source>
</reference>
<dbReference type="VEuPathDB" id="FungiDB:FUN_022122"/>
<evidence type="ECO:0000313" key="1">
    <source>
        <dbReference type="EMBL" id="PKK75953.1"/>
    </source>
</evidence>
<reference evidence="1 2" key="2">
    <citation type="submission" date="2017-10" db="EMBL/GenBank/DDBJ databases">
        <title>Extensive intraspecific genome diversity in a model arbuscular mycorrhizal fungus.</title>
        <authorList>
            <person name="Chen E.C.H."/>
            <person name="Morin E."/>
            <person name="Baudet D."/>
            <person name="Noel J."/>
            <person name="Ndikumana S."/>
            <person name="Charron P."/>
            <person name="St-Onge C."/>
            <person name="Giorgi J."/>
            <person name="Grigoriev I.V."/>
            <person name="Roux C."/>
            <person name="Martin F.M."/>
            <person name="Corradi N."/>
        </authorList>
    </citation>
    <scope>NUCLEOTIDE SEQUENCE [LARGE SCALE GENOMIC DNA]</scope>
    <source>
        <strain evidence="1 2">C2</strain>
    </source>
</reference>
<dbReference type="EMBL" id="LLXL01000211">
    <property type="protein sequence ID" value="PKK75953.1"/>
    <property type="molecule type" value="Genomic_DNA"/>
</dbReference>
<name>A0A2N1NPZ4_9GLOM</name>
<dbReference type="VEuPathDB" id="FungiDB:RhiirFUN_025924"/>
<proteinExistence type="predicted"/>
<evidence type="ECO:0000313" key="2">
    <source>
        <dbReference type="Proteomes" id="UP000233469"/>
    </source>
</evidence>
<comment type="caution">
    <text evidence="1">The sequence shown here is derived from an EMBL/GenBank/DDBJ whole genome shotgun (WGS) entry which is preliminary data.</text>
</comment>
<organism evidence="1 2">
    <name type="scientific">Rhizophagus irregularis</name>
    <dbReference type="NCBI Taxonomy" id="588596"/>
    <lineage>
        <taxon>Eukaryota</taxon>
        <taxon>Fungi</taxon>
        <taxon>Fungi incertae sedis</taxon>
        <taxon>Mucoromycota</taxon>
        <taxon>Glomeromycotina</taxon>
        <taxon>Glomeromycetes</taxon>
        <taxon>Glomerales</taxon>
        <taxon>Glomeraceae</taxon>
        <taxon>Rhizophagus</taxon>
    </lineage>
</organism>
<dbReference type="VEuPathDB" id="FungiDB:RhiirA1_530269"/>